<sequence length="247" mass="26216">MMKTFKTSILSLVFASALVAADGASAASVRITFDNPLFNSSSEVVTLNNDGTKTANVYAGLLTGDASELKGVDKSIFVDSVKDVRMYCYDILESIRPGQSVTYNVSFDQVVARTLDFLGGVNSVLGGDTFAWLHPTSVLQGAAIQIGIWESLYENAKGDFDIGKGKFSVSGLEKDTRDWLNKFFAASGSAPSLDSRYVMVLSAKGAQDMIAGDPPANVPEPGSLALLALGLAGLPFVRRRSGKRALV</sequence>
<protein>
    <recommendedName>
        <fullName evidence="2">Ice-binding protein C-terminal domain-containing protein</fullName>
    </recommendedName>
</protein>
<comment type="caution">
    <text evidence="3">The sequence shown here is derived from an EMBL/GenBank/DDBJ whole genome shotgun (WGS) entry which is preliminary data.</text>
</comment>
<evidence type="ECO:0000259" key="2">
    <source>
        <dbReference type="Pfam" id="PF07589"/>
    </source>
</evidence>
<evidence type="ECO:0000313" key="3">
    <source>
        <dbReference type="EMBL" id="MBB4247314.1"/>
    </source>
</evidence>
<organism evidence="3 4">
    <name type="scientific">Rhodocyclus tenuis</name>
    <name type="common">Rhodospirillum tenue</name>
    <dbReference type="NCBI Taxonomy" id="1066"/>
    <lineage>
        <taxon>Bacteria</taxon>
        <taxon>Pseudomonadati</taxon>
        <taxon>Pseudomonadota</taxon>
        <taxon>Betaproteobacteria</taxon>
        <taxon>Rhodocyclales</taxon>
        <taxon>Rhodocyclaceae</taxon>
        <taxon>Rhodocyclus</taxon>
    </lineage>
</organism>
<dbReference type="EMBL" id="JACIGE010000005">
    <property type="protein sequence ID" value="MBB4247314.1"/>
    <property type="molecule type" value="Genomic_DNA"/>
</dbReference>
<name>A0A840FZJ4_RHOTE</name>
<keyword evidence="4" id="KW-1185">Reference proteome</keyword>
<keyword evidence="1" id="KW-0732">Signal</keyword>
<dbReference type="Proteomes" id="UP000587070">
    <property type="component" value="Unassembled WGS sequence"/>
</dbReference>
<accession>A0A840FZJ4</accession>
<proteinExistence type="predicted"/>
<dbReference type="Pfam" id="PF07589">
    <property type="entry name" value="PEP-CTERM"/>
    <property type="match status" value="1"/>
</dbReference>
<feature type="signal peptide" evidence="1">
    <location>
        <begin position="1"/>
        <end position="26"/>
    </location>
</feature>
<gene>
    <name evidence="3" type="ORF">GGD90_001685</name>
</gene>
<feature type="chain" id="PRO_5032545058" description="Ice-binding protein C-terminal domain-containing protein" evidence="1">
    <location>
        <begin position="27"/>
        <end position="247"/>
    </location>
</feature>
<dbReference type="NCBIfam" id="TIGR02595">
    <property type="entry name" value="PEP_CTERM"/>
    <property type="match status" value="1"/>
</dbReference>
<dbReference type="RefSeq" id="WP_228273682.1">
    <property type="nucleotide sequence ID" value="NZ_JACIGE010000005.1"/>
</dbReference>
<reference evidence="3 4" key="1">
    <citation type="submission" date="2020-08" db="EMBL/GenBank/DDBJ databases">
        <title>Genome sequencing of Purple Non-Sulfur Bacteria from various extreme environments.</title>
        <authorList>
            <person name="Mayer M."/>
        </authorList>
    </citation>
    <scope>NUCLEOTIDE SEQUENCE [LARGE SCALE GENOMIC DNA]</scope>
    <source>
        <strain evidence="3 4">2761</strain>
    </source>
</reference>
<dbReference type="InterPro" id="IPR013424">
    <property type="entry name" value="Ice-binding_C"/>
</dbReference>
<feature type="domain" description="Ice-binding protein C-terminal" evidence="2">
    <location>
        <begin position="218"/>
        <end position="240"/>
    </location>
</feature>
<evidence type="ECO:0000256" key="1">
    <source>
        <dbReference type="SAM" id="SignalP"/>
    </source>
</evidence>
<evidence type="ECO:0000313" key="4">
    <source>
        <dbReference type="Proteomes" id="UP000587070"/>
    </source>
</evidence>
<dbReference type="AlphaFoldDB" id="A0A840FZJ4"/>